<feature type="compositionally biased region" description="Polar residues" evidence="1">
    <location>
        <begin position="227"/>
        <end position="236"/>
    </location>
</feature>
<name>A0ABN9GAW5_9NEOB</name>
<proteinExistence type="predicted"/>
<feature type="compositionally biased region" description="Polar residues" evidence="1">
    <location>
        <begin position="10"/>
        <end position="24"/>
    </location>
</feature>
<dbReference type="Proteomes" id="UP001162483">
    <property type="component" value="Unassembled WGS sequence"/>
</dbReference>
<feature type="region of interest" description="Disordered" evidence="1">
    <location>
        <begin position="1"/>
        <end position="53"/>
    </location>
</feature>
<accession>A0ABN9GAW5</accession>
<organism evidence="2 3">
    <name type="scientific">Staurois parvus</name>
    <dbReference type="NCBI Taxonomy" id="386267"/>
    <lineage>
        <taxon>Eukaryota</taxon>
        <taxon>Metazoa</taxon>
        <taxon>Chordata</taxon>
        <taxon>Craniata</taxon>
        <taxon>Vertebrata</taxon>
        <taxon>Euteleostomi</taxon>
        <taxon>Amphibia</taxon>
        <taxon>Batrachia</taxon>
        <taxon>Anura</taxon>
        <taxon>Neobatrachia</taxon>
        <taxon>Ranoidea</taxon>
        <taxon>Ranidae</taxon>
        <taxon>Staurois</taxon>
    </lineage>
</organism>
<sequence>MCPDQEAPSPDNSMADNKNKKTPPNTHPVSPPQVRKRPPEPQKAASSPQVDALVAKLPVLRPRLPTEDKFLSSSPPVRFPPPVLASNIIPGHLKVSPLPFAAVPPVVPLAVTAGVNGTGLVPQPVTQPVISMILPDMVNLEPHALPKANQNGIKELAGGSPENKAAKRLVASVEEGQSKRKRGRPRKVDNSGKGPSTSTAQPGRMVAENPGAPQIRDNAQDAVGSALQGNDSTAPPTTEDPIPKSQLEAPEVLPPSPAETREAQSAPEVRRPDVVPNQVSVIQDGRQSLVQWTVRTAEQRSNREEASTPSESEWVRIQVD</sequence>
<keyword evidence="3" id="KW-1185">Reference proteome</keyword>
<protein>
    <submittedName>
        <fullName evidence="2">Uncharacterized protein</fullName>
    </submittedName>
</protein>
<evidence type="ECO:0000256" key="1">
    <source>
        <dbReference type="SAM" id="MobiDB-lite"/>
    </source>
</evidence>
<reference evidence="2" key="1">
    <citation type="submission" date="2023-05" db="EMBL/GenBank/DDBJ databases">
        <authorList>
            <person name="Stuckert A."/>
        </authorList>
    </citation>
    <scope>NUCLEOTIDE SEQUENCE</scope>
</reference>
<gene>
    <name evidence="2" type="ORF">SPARVUS_LOCUS13798923</name>
</gene>
<evidence type="ECO:0000313" key="2">
    <source>
        <dbReference type="EMBL" id="CAI9606551.1"/>
    </source>
</evidence>
<feature type="compositionally biased region" description="Basic and acidic residues" evidence="1">
    <location>
        <begin position="297"/>
        <end position="306"/>
    </location>
</feature>
<feature type="region of interest" description="Disordered" evidence="1">
    <location>
        <begin position="297"/>
        <end position="320"/>
    </location>
</feature>
<comment type="caution">
    <text evidence="2">The sequence shown here is derived from an EMBL/GenBank/DDBJ whole genome shotgun (WGS) entry which is preliminary data.</text>
</comment>
<evidence type="ECO:0000313" key="3">
    <source>
        <dbReference type="Proteomes" id="UP001162483"/>
    </source>
</evidence>
<feature type="region of interest" description="Disordered" evidence="1">
    <location>
        <begin position="168"/>
        <end position="275"/>
    </location>
</feature>
<dbReference type="EMBL" id="CATNWA010018285">
    <property type="protein sequence ID" value="CAI9606551.1"/>
    <property type="molecule type" value="Genomic_DNA"/>
</dbReference>